<evidence type="ECO:0000313" key="4">
    <source>
        <dbReference type="Proteomes" id="UP001194696"/>
    </source>
</evidence>
<feature type="transmembrane region" description="Helical" evidence="2">
    <location>
        <begin position="68"/>
        <end position="89"/>
    </location>
</feature>
<keyword evidence="2" id="KW-0472">Membrane</keyword>
<keyword evidence="4" id="KW-1185">Reference proteome</keyword>
<feature type="transmembrane region" description="Helical" evidence="2">
    <location>
        <begin position="27"/>
        <end position="47"/>
    </location>
</feature>
<keyword evidence="2" id="KW-0812">Transmembrane</keyword>
<organism evidence="3 4">
    <name type="scientific">Linnemannia gamsii</name>
    <dbReference type="NCBI Taxonomy" id="64522"/>
    <lineage>
        <taxon>Eukaryota</taxon>
        <taxon>Fungi</taxon>
        <taxon>Fungi incertae sedis</taxon>
        <taxon>Mucoromycota</taxon>
        <taxon>Mortierellomycotina</taxon>
        <taxon>Mortierellomycetes</taxon>
        <taxon>Mortierellales</taxon>
        <taxon>Mortierellaceae</taxon>
        <taxon>Linnemannia</taxon>
    </lineage>
</organism>
<reference evidence="3 4" key="1">
    <citation type="journal article" date="2020" name="Fungal Divers.">
        <title>Resolving the Mortierellaceae phylogeny through synthesis of multi-gene phylogenetics and phylogenomics.</title>
        <authorList>
            <person name="Vandepol N."/>
            <person name="Liber J."/>
            <person name="Desiro A."/>
            <person name="Na H."/>
            <person name="Kennedy M."/>
            <person name="Barry K."/>
            <person name="Grigoriev I.V."/>
            <person name="Miller A.N."/>
            <person name="O'Donnell K."/>
            <person name="Stajich J.E."/>
            <person name="Bonito G."/>
        </authorList>
    </citation>
    <scope>NUCLEOTIDE SEQUENCE [LARGE SCALE GENOMIC DNA]</scope>
    <source>
        <strain evidence="3 4">AD045</strain>
    </source>
</reference>
<evidence type="ECO:0008006" key="5">
    <source>
        <dbReference type="Google" id="ProtNLM"/>
    </source>
</evidence>
<sequence>MILNRVAVLDVNDQCFIGLKPLASITLILYDIFISSWLTILFIRPLMSTTSVLQGPSKGKLRQVARRTLIGSIIALVLSSANVFTLVYFKGYEDSVLCLLSCTLDVTLNACTVHWVTSRARGNNQTDKAGSRGQQHTPHNGVGNGAVGYSNYTHPVSSTEKHMVPTDTHISVTVESYTE</sequence>
<dbReference type="EMBL" id="JAAAIM010001574">
    <property type="protein sequence ID" value="KAG0277382.1"/>
    <property type="molecule type" value="Genomic_DNA"/>
</dbReference>
<dbReference type="PANTHER" id="PTHR38848:SF3">
    <property type="entry name" value="G-PROTEIN COUPLED RECEPTORS FAMILY 3 PROFILE DOMAIN-CONTAINING PROTEIN"/>
    <property type="match status" value="1"/>
</dbReference>
<dbReference type="Proteomes" id="UP001194696">
    <property type="component" value="Unassembled WGS sequence"/>
</dbReference>
<evidence type="ECO:0000256" key="1">
    <source>
        <dbReference type="SAM" id="MobiDB-lite"/>
    </source>
</evidence>
<feature type="region of interest" description="Disordered" evidence="1">
    <location>
        <begin position="122"/>
        <end position="150"/>
    </location>
</feature>
<feature type="compositionally biased region" description="Polar residues" evidence="1">
    <location>
        <begin position="122"/>
        <end position="138"/>
    </location>
</feature>
<comment type="caution">
    <text evidence="3">The sequence shown here is derived from an EMBL/GenBank/DDBJ whole genome shotgun (WGS) entry which is preliminary data.</text>
</comment>
<protein>
    <recommendedName>
        <fullName evidence="5">G-protein coupled receptors family 1 profile domain-containing protein</fullName>
    </recommendedName>
</protein>
<evidence type="ECO:0000256" key="2">
    <source>
        <dbReference type="SAM" id="Phobius"/>
    </source>
</evidence>
<keyword evidence="2" id="KW-1133">Transmembrane helix</keyword>
<name>A0ABQ7JJZ3_9FUNG</name>
<proteinExistence type="predicted"/>
<accession>A0ABQ7JJZ3</accession>
<evidence type="ECO:0000313" key="3">
    <source>
        <dbReference type="EMBL" id="KAG0277382.1"/>
    </source>
</evidence>
<dbReference type="PANTHER" id="PTHR38848">
    <property type="entry name" value="G-PROTEIN COUPLED RECEPTORS FAMILY 3 PROFILE DOMAIN-CONTAINING PROTEIN"/>
    <property type="match status" value="1"/>
</dbReference>
<gene>
    <name evidence="3" type="ORF">BGZ96_002888</name>
</gene>